<dbReference type="Proteomes" id="UP000052022">
    <property type="component" value="Unassembled WGS sequence"/>
</dbReference>
<organism evidence="2 3">
    <name type="scientific">Tritonibacter multivorans</name>
    <dbReference type="NCBI Taxonomy" id="928856"/>
    <lineage>
        <taxon>Bacteria</taxon>
        <taxon>Pseudomonadati</taxon>
        <taxon>Pseudomonadota</taxon>
        <taxon>Alphaproteobacteria</taxon>
        <taxon>Rhodobacterales</taxon>
        <taxon>Paracoccaceae</taxon>
        <taxon>Tritonibacter</taxon>
    </lineage>
</organism>
<dbReference type="STRING" id="928856.SAMN04488049_11372"/>
<sequence length="103" mass="10938">MKYHVLFAIVCAVVAMGVDYERQGHYRGLAFGELEVSSYMEGYAPRIAGLGTEIAQGDLQLTDVVQLRGALVEMGAGQGEVDLGGSALTPPATLNRGRLTDSH</sequence>
<evidence type="ECO:0000256" key="1">
    <source>
        <dbReference type="SAM" id="MobiDB-lite"/>
    </source>
</evidence>
<feature type="region of interest" description="Disordered" evidence="1">
    <location>
        <begin position="82"/>
        <end position="103"/>
    </location>
</feature>
<protein>
    <submittedName>
        <fullName evidence="2">Uncharacterized protein</fullName>
    </submittedName>
</protein>
<accession>A0A0P1GEM6</accession>
<dbReference type="AlphaFoldDB" id="A0A0P1GEM6"/>
<keyword evidence="3" id="KW-1185">Reference proteome</keyword>
<name>A0A0P1GEM6_9RHOB</name>
<dbReference type="RefSeq" id="WP_058288319.1">
    <property type="nucleotide sequence ID" value="NZ_CYSD01000002.1"/>
</dbReference>
<proteinExistence type="predicted"/>
<reference evidence="2 3" key="1">
    <citation type="submission" date="2015-09" db="EMBL/GenBank/DDBJ databases">
        <authorList>
            <consortium name="Swine Surveillance"/>
        </authorList>
    </citation>
    <scope>NUCLEOTIDE SEQUENCE [LARGE SCALE GENOMIC DNA]</scope>
    <source>
        <strain evidence="2 3">CECT 7557</strain>
    </source>
</reference>
<dbReference type="EMBL" id="CYSD01000002">
    <property type="protein sequence ID" value="CUH74952.1"/>
    <property type="molecule type" value="Genomic_DNA"/>
</dbReference>
<evidence type="ECO:0000313" key="3">
    <source>
        <dbReference type="Proteomes" id="UP000052022"/>
    </source>
</evidence>
<gene>
    <name evidence="2" type="ORF">TRM7557_00162</name>
</gene>
<evidence type="ECO:0000313" key="2">
    <source>
        <dbReference type="EMBL" id="CUH74952.1"/>
    </source>
</evidence>